<dbReference type="GO" id="GO:0016747">
    <property type="term" value="F:acyltransferase activity, transferring groups other than amino-acyl groups"/>
    <property type="evidence" value="ECO:0007669"/>
    <property type="project" value="InterPro"/>
</dbReference>
<dbReference type="KEGG" id="mint:C7M51_00788"/>
<keyword evidence="1" id="KW-0472">Membrane</keyword>
<feature type="transmembrane region" description="Helical" evidence="1">
    <location>
        <begin position="12"/>
        <end position="32"/>
    </location>
</feature>
<feature type="transmembrane region" description="Helical" evidence="1">
    <location>
        <begin position="281"/>
        <end position="302"/>
    </location>
</feature>
<proteinExistence type="predicted"/>
<dbReference type="PANTHER" id="PTHR23028">
    <property type="entry name" value="ACETYLTRANSFERASE"/>
    <property type="match status" value="1"/>
</dbReference>
<keyword evidence="1" id="KW-1133">Transmembrane helix</keyword>
<accession>A0A6P1PXS2</accession>
<keyword evidence="4" id="KW-1185">Reference proteome</keyword>
<evidence type="ECO:0000313" key="3">
    <source>
        <dbReference type="EMBL" id="QHM70515.1"/>
    </source>
</evidence>
<name>A0A6P1PXS2_9GAMM</name>
<feature type="transmembrane region" description="Helical" evidence="1">
    <location>
        <begin position="314"/>
        <end position="337"/>
    </location>
</feature>
<dbReference type="Pfam" id="PF01757">
    <property type="entry name" value="Acyl_transf_3"/>
    <property type="match status" value="1"/>
</dbReference>
<dbReference type="EMBL" id="CP028271">
    <property type="protein sequence ID" value="QHM70515.1"/>
    <property type="molecule type" value="Genomic_DNA"/>
</dbReference>
<evidence type="ECO:0000313" key="4">
    <source>
        <dbReference type="Proteomes" id="UP000464053"/>
    </source>
</evidence>
<reference evidence="3 4" key="1">
    <citation type="submission" date="2018-03" db="EMBL/GenBank/DDBJ databases">
        <title>Pantoea intestinalis SRCM103226 isolated form the mealworm.</title>
        <authorList>
            <person name="Jeong D.-Y."/>
            <person name="Kim J.W."/>
        </authorList>
    </citation>
    <scope>NUCLEOTIDE SEQUENCE [LARGE SCALE GENOMIC DNA]</scope>
    <source>
        <strain evidence="3 4">SRCM103226</strain>
    </source>
</reference>
<keyword evidence="1" id="KW-0812">Transmembrane</keyword>
<dbReference type="GO" id="GO:0000271">
    <property type="term" value="P:polysaccharide biosynthetic process"/>
    <property type="evidence" value="ECO:0007669"/>
    <property type="project" value="TreeGrafter"/>
</dbReference>
<organism evidence="3 4">
    <name type="scientific">Mixta intestinalis</name>
    <dbReference type="NCBI Taxonomy" id="1615494"/>
    <lineage>
        <taxon>Bacteria</taxon>
        <taxon>Pseudomonadati</taxon>
        <taxon>Pseudomonadota</taxon>
        <taxon>Gammaproteobacteria</taxon>
        <taxon>Enterobacterales</taxon>
        <taxon>Erwiniaceae</taxon>
        <taxon>Mixta</taxon>
    </lineage>
</organism>
<gene>
    <name evidence="3" type="ORF">C7M51_00788</name>
</gene>
<dbReference type="Proteomes" id="UP000464053">
    <property type="component" value="Chromosome"/>
</dbReference>
<feature type="transmembrane region" description="Helical" evidence="1">
    <location>
        <begin position="153"/>
        <end position="171"/>
    </location>
</feature>
<evidence type="ECO:0000256" key="1">
    <source>
        <dbReference type="SAM" id="Phobius"/>
    </source>
</evidence>
<protein>
    <recommendedName>
        <fullName evidence="2">Acyltransferase 3 domain-containing protein</fullName>
    </recommendedName>
</protein>
<feature type="transmembrane region" description="Helical" evidence="1">
    <location>
        <begin position="38"/>
        <end position="57"/>
    </location>
</feature>
<dbReference type="AlphaFoldDB" id="A0A6P1PXS2"/>
<feature type="transmembrane region" description="Helical" evidence="1">
    <location>
        <begin position="120"/>
        <end position="141"/>
    </location>
</feature>
<feature type="domain" description="Acyltransferase 3" evidence="2">
    <location>
        <begin position="14"/>
        <end position="334"/>
    </location>
</feature>
<dbReference type="InterPro" id="IPR002656">
    <property type="entry name" value="Acyl_transf_3_dom"/>
</dbReference>
<feature type="transmembrane region" description="Helical" evidence="1">
    <location>
        <begin position="191"/>
        <end position="214"/>
    </location>
</feature>
<sequence>MTATHQLQKSQVISVHYMRGFACLIVVLLHYGAYINNLFSFGKFGVDLFFIISGFIITLTTSKNKSIIHFLRKRFLRIYPIYFIVWLFFCLTLYYNESLSTILKSLFLLHKDYSQPAPGYGWNMLGPPWTLAYEVVFYFIFALAMKINHRRRIHVATATIILAVVGLQYLYNGNFHFNSSISAHLDVKNPGQAVIKLLSTTILFEFIAGMIIAYNYDKIKTLKPKTYIPLGVLLLIVSFFVFIKYHNTGFGMDGFFWFTLPLFLGLLLLEPLLIKFQFRALSFMGDISYTLYLIHFPILLLYEKHFPTFGMHHYSFLKFLILIGSSILISTLLHKYIEKPLMLKK</sequence>
<feature type="transmembrane region" description="Helical" evidence="1">
    <location>
        <begin position="255"/>
        <end position="274"/>
    </location>
</feature>
<dbReference type="GO" id="GO:0016020">
    <property type="term" value="C:membrane"/>
    <property type="evidence" value="ECO:0007669"/>
    <property type="project" value="TreeGrafter"/>
</dbReference>
<feature type="transmembrane region" description="Helical" evidence="1">
    <location>
        <begin position="78"/>
        <end position="95"/>
    </location>
</feature>
<dbReference type="PANTHER" id="PTHR23028:SF53">
    <property type="entry name" value="ACYL_TRANSF_3 DOMAIN-CONTAINING PROTEIN"/>
    <property type="match status" value="1"/>
</dbReference>
<dbReference type="InterPro" id="IPR050879">
    <property type="entry name" value="Acyltransferase_3"/>
</dbReference>
<feature type="transmembrane region" description="Helical" evidence="1">
    <location>
        <begin position="226"/>
        <end position="243"/>
    </location>
</feature>
<evidence type="ECO:0000259" key="2">
    <source>
        <dbReference type="Pfam" id="PF01757"/>
    </source>
</evidence>